<feature type="compositionally biased region" description="Pro residues" evidence="1">
    <location>
        <begin position="415"/>
        <end position="430"/>
    </location>
</feature>
<protein>
    <submittedName>
        <fullName evidence="3">Uncharacterized protein</fullName>
    </submittedName>
</protein>
<feature type="transmembrane region" description="Helical" evidence="2">
    <location>
        <begin position="120"/>
        <end position="144"/>
    </location>
</feature>
<name>A0A1G9E4A2_9ACTN</name>
<feature type="transmembrane region" description="Helical" evidence="2">
    <location>
        <begin position="216"/>
        <end position="235"/>
    </location>
</feature>
<dbReference type="Proteomes" id="UP000198662">
    <property type="component" value="Unassembled WGS sequence"/>
</dbReference>
<keyword evidence="4" id="KW-1185">Reference proteome</keyword>
<proteinExistence type="predicted"/>
<feature type="region of interest" description="Disordered" evidence="1">
    <location>
        <begin position="386"/>
        <end position="430"/>
    </location>
</feature>
<feature type="compositionally biased region" description="Low complexity" evidence="1">
    <location>
        <begin position="386"/>
        <end position="414"/>
    </location>
</feature>
<evidence type="ECO:0000313" key="3">
    <source>
        <dbReference type="EMBL" id="SDK70965.1"/>
    </source>
</evidence>
<sequence length="430" mass="44966">MSFPPPPPDRAHLQYPPAPPQQAPAGPGGAYGPVPQRPDQMLPGQLPPPEATMRKPGSITGIQAILWIFTALAGLGDVGAAIGLVQYFTPIGLIGLAWALYSTVQALASGVHITRGKRWAWIWSLVSAIIGLALSTAAIAFGIVYIETGWVSLLVGIVLGGLYGTLLGLLCSKSARQWILMHRIQRGEVQLPGAAGPGGFAQGPAPERPDVRPGSAGFTVLATGVLMALSAWAAAGSVQSMLALGRGDYAAAIDFVGLAFGSGALLLTAVAAAVILVCGLFTAIGVHRGRFGARVFTIVWTSILVPVWGFLAFMQLVQYLRYREFPLPGQPTVYPMLLTGRNLAIAVLLVVLFVMVLTPGVRAWTPGSGGGALIVVVPQTYGTQGQYGSQPQAPYGAPQQGQTQQGQFPQQGQYPPGPPQQYPPQPPYGG</sequence>
<gene>
    <name evidence="3" type="ORF">SAMN05216298_1288</name>
</gene>
<feature type="transmembrane region" description="Helical" evidence="2">
    <location>
        <begin position="150"/>
        <end position="171"/>
    </location>
</feature>
<evidence type="ECO:0000313" key="4">
    <source>
        <dbReference type="Proteomes" id="UP000198662"/>
    </source>
</evidence>
<reference evidence="4" key="1">
    <citation type="submission" date="2016-10" db="EMBL/GenBank/DDBJ databases">
        <authorList>
            <person name="Varghese N."/>
            <person name="Submissions S."/>
        </authorList>
    </citation>
    <scope>NUCLEOTIDE SEQUENCE [LARGE SCALE GENOMIC DNA]</scope>
    <source>
        <strain evidence="4">CGMCC 4.3147</strain>
    </source>
</reference>
<keyword evidence="2" id="KW-1133">Transmembrane helix</keyword>
<organism evidence="3 4">
    <name type="scientific">Glycomyces sambucus</name>
    <dbReference type="NCBI Taxonomy" id="380244"/>
    <lineage>
        <taxon>Bacteria</taxon>
        <taxon>Bacillati</taxon>
        <taxon>Actinomycetota</taxon>
        <taxon>Actinomycetes</taxon>
        <taxon>Glycomycetales</taxon>
        <taxon>Glycomycetaceae</taxon>
        <taxon>Glycomyces</taxon>
    </lineage>
</organism>
<feature type="region of interest" description="Disordered" evidence="1">
    <location>
        <begin position="1"/>
        <end position="53"/>
    </location>
</feature>
<evidence type="ECO:0000256" key="2">
    <source>
        <dbReference type="SAM" id="Phobius"/>
    </source>
</evidence>
<evidence type="ECO:0000256" key="1">
    <source>
        <dbReference type="SAM" id="MobiDB-lite"/>
    </source>
</evidence>
<dbReference type="STRING" id="380244.SAMN05216298_1288"/>
<accession>A0A1G9E4A2</accession>
<feature type="transmembrane region" description="Helical" evidence="2">
    <location>
        <begin position="337"/>
        <end position="357"/>
    </location>
</feature>
<feature type="transmembrane region" description="Helical" evidence="2">
    <location>
        <begin position="295"/>
        <end position="317"/>
    </location>
</feature>
<dbReference type="EMBL" id="FNGF01000001">
    <property type="protein sequence ID" value="SDK70965.1"/>
    <property type="molecule type" value="Genomic_DNA"/>
</dbReference>
<keyword evidence="2" id="KW-0472">Membrane</keyword>
<feature type="transmembrane region" description="Helical" evidence="2">
    <location>
        <begin position="255"/>
        <end position="283"/>
    </location>
</feature>
<dbReference type="AlphaFoldDB" id="A0A1G9E4A2"/>
<keyword evidence="2" id="KW-0812">Transmembrane</keyword>